<sequence length="430" mass="46117">MKNAFATILALFTALCALPTTADLTSIHGARIWNGPDHTRVVIDTAEPVEHKIFALDGPDRLVVDIVDARLEGGLPTAHVKDLLVAGLRSGVRDGDDLRIVLDLKQPVKVKSFSLTPNETYGHRVVIDVEAKDGGPARDGVPTSATRMASVRQTQQPTYRQHRDVVVAVDAGHGGEDPGAIGAAGTYEKDITLSVARKLAARINKQRGMRAVLIRDGDYFVPLRKRIDKARQAHADLFVSIHADAFNDRRVRGSSVFTLSNGAASSEAAKWLADRENRADLIGGVSLAERNEVLAGVLLDMTQNATIEHSGVAASRVLKRLGAVGEVHQSRVQQAGFVVLKSPDIPSMLVETAFISNPDEEKRLRSAAYQNRIADSLLAGIVDYFNEYPPPGTQFAREPGPPPGGDKTSDAGLLPGRVTTLAGVGPQAPR</sequence>
<keyword evidence="6" id="KW-0574">Periplasm</keyword>
<evidence type="ECO:0000256" key="9">
    <source>
        <dbReference type="ARBA" id="ARBA00074581"/>
    </source>
</evidence>
<feature type="chain" id="PRO_5024460888" description="N-acetylmuramoyl-L-alanine amidase AmiC" evidence="11">
    <location>
        <begin position="23"/>
        <end position="430"/>
    </location>
</feature>
<dbReference type="Gene3D" id="3.40.630.40">
    <property type="entry name" value="Zn-dependent exopeptidases"/>
    <property type="match status" value="1"/>
</dbReference>
<feature type="signal peptide" evidence="11">
    <location>
        <begin position="1"/>
        <end position="22"/>
    </location>
</feature>
<dbReference type="InterPro" id="IPR021731">
    <property type="entry name" value="AMIN_dom"/>
</dbReference>
<keyword evidence="8" id="KW-0961">Cell wall biogenesis/degradation</keyword>
<dbReference type="Gene3D" id="2.60.40.3500">
    <property type="match status" value="1"/>
</dbReference>
<dbReference type="GO" id="GO:0030288">
    <property type="term" value="C:outer membrane-bounded periplasmic space"/>
    <property type="evidence" value="ECO:0007669"/>
    <property type="project" value="TreeGrafter"/>
</dbReference>
<keyword evidence="5 11" id="KW-0732">Signal</keyword>
<dbReference type="CDD" id="cd02696">
    <property type="entry name" value="MurNAc-LAA"/>
    <property type="match status" value="1"/>
</dbReference>
<dbReference type="GO" id="GO:0009253">
    <property type="term" value="P:peptidoglycan catabolic process"/>
    <property type="evidence" value="ECO:0007669"/>
    <property type="project" value="InterPro"/>
</dbReference>
<keyword evidence="7" id="KW-0378">Hydrolase</keyword>
<dbReference type="PANTHER" id="PTHR30404:SF0">
    <property type="entry name" value="N-ACETYLMURAMOYL-L-ALANINE AMIDASE AMIC"/>
    <property type="match status" value="1"/>
</dbReference>
<feature type="domain" description="MurNAc-LAA" evidence="12">
    <location>
        <begin position="227"/>
        <end position="382"/>
    </location>
</feature>
<dbReference type="GO" id="GO:0071555">
    <property type="term" value="P:cell wall organization"/>
    <property type="evidence" value="ECO:0007669"/>
    <property type="project" value="UniProtKB-KW"/>
</dbReference>
<dbReference type="InterPro" id="IPR050695">
    <property type="entry name" value="N-acetylmuramoyl_amidase_3"/>
</dbReference>
<dbReference type="AlphaFoldDB" id="A0A5M8FMZ5"/>
<comment type="catalytic activity">
    <reaction evidence="1">
        <text>Hydrolyzes the link between N-acetylmuramoyl residues and L-amino acid residues in certain cell-wall glycopeptides.</text>
        <dbReference type="EC" id="3.5.1.28"/>
    </reaction>
</comment>
<dbReference type="EMBL" id="VWXX01000013">
    <property type="protein sequence ID" value="KAA6185066.1"/>
    <property type="molecule type" value="Genomic_DNA"/>
</dbReference>
<evidence type="ECO:0000256" key="11">
    <source>
        <dbReference type="SAM" id="SignalP"/>
    </source>
</evidence>
<evidence type="ECO:0000256" key="8">
    <source>
        <dbReference type="ARBA" id="ARBA00023316"/>
    </source>
</evidence>
<dbReference type="Pfam" id="PF01520">
    <property type="entry name" value="Amidase_3"/>
    <property type="match status" value="1"/>
</dbReference>
<evidence type="ECO:0000313" key="14">
    <source>
        <dbReference type="Proteomes" id="UP000322981"/>
    </source>
</evidence>
<dbReference type="EC" id="3.5.1.28" evidence="4"/>
<dbReference type="SUPFAM" id="SSF53187">
    <property type="entry name" value="Zn-dependent exopeptidases"/>
    <property type="match status" value="1"/>
</dbReference>
<evidence type="ECO:0000256" key="6">
    <source>
        <dbReference type="ARBA" id="ARBA00022764"/>
    </source>
</evidence>
<dbReference type="Proteomes" id="UP000322981">
    <property type="component" value="Unassembled WGS sequence"/>
</dbReference>
<comment type="similarity">
    <text evidence="3">Belongs to the N-acetylmuramoyl-L-alanine amidase 3 family.</text>
</comment>
<proteinExistence type="inferred from homology"/>
<reference evidence="13 14" key="1">
    <citation type="submission" date="2019-09" db="EMBL/GenBank/DDBJ databases">
        <title>Whole-genome sequence of the purple sulfur bacterium Thiohalocapsa marina DSM 19078.</title>
        <authorList>
            <person name="Kyndt J.A."/>
            <person name="Meyer T.E."/>
        </authorList>
    </citation>
    <scope>NUCLEOTIDE SEQUENCE [LARGE SCALE GENOMIC DNA]</scope>
    <source>
        <strain evidence="13 14">DSM 19078</strain>
    </source>
</reference>
<evidence type="ECO:0000256" key="5">
    <source>
        <dbReference type="ARBA" id="ARBA00022729"/>
    </source>
</evidence>
<protein>
    <recommendedName>
        <fullName evidence="9">N-acetylmuramoyl-L-alanine amidase AmiC</fullName>
        <ecNumber evidence="4">3.5.1.28</ecNumber>
    </recommendedName>
</protein>
<accession>A0A5M8FMZ5</accession>
<evidence type="ECO:0000313" key="13">
    <source>
        <dbReference type="EMBL" id="KAA6185066.1"/>
    </source>
</evidence>
<gene>
    <name evidence="13" type="ORF">F2Q65_10075</name>
</gene>
<dbReference type="InterPro" id="IPR002508">
    <property type="entry name" value="MurNAc-LAA_cat"/>
</dbReference>
<dbReference type="RefSeq" id="WP_150092961.1">
    <property type="nucleotide sequence ID" value="NZ_JBFUOH010000048.1"/>
</dbReference>
<name>A0A5M8FMZ5_9GAMM</name>
<feature type="region of interest" description="Disordered" evidence="10">
    <location>
        <begin position="390"/>
        <end position="430"/>
    </location>
</feature>
<dbReference type="FunFam" id="3.40.630.40:FF:000001">
    <property type="entry name" value="N-acetylmuramoyl-L-alanine amidase"/>
    <property type="match status" value="1"/>
</dbReference>
<evidence type="ECO:0000259" key="12">
    <source>
        <dbReference type="SMART" id="SM00646"/>
    </source>
</evidence>
<dbReference type="PANTHER" id="PTHR30404">
    <property type="entry name" value="N-ACETYLMURAMOYL-L-ALANINE AMIDASE"/>
    <property type="match status" value="1"/>
</dbReference>
<evidence type="ECO:0000256" key="4">
    <source>
        <dbReference type="ARBA" id="ARBA00011901"/>
    </source>
</evidence>
<evidence type="ECO:0000256" key="3">
    <source>
        <dbReference type="ARBA" id="ARBA00010860"/>
    </source>
</evidence>
<keyword evidence="14" id="KW-1185">Reference proteome</keyword>
<evidence type="ECO:0000256" key="10">
    <source>
        <dbReference type="SAM" id="MobiDB-lite"/>
    </source>
</evidence>
<evidence type="ECO:0000256" key="2">
    <source>
        <dbReference type="ARBA" id="ARBA00004418"/>
    </source>
</evidence>
<dbReference type="GO" id="GO:0008745">
    <property type="term" value="F:N-acetylmuramoyl-L-alanine amidase activity"/>
    <property type="evidence" value="ECO:0007669"/>
    <property type="project" value="UniProtKB-EC"/>
</dbReference>
<comment type="subcellular location">
    <subcellularLocation>
        <location evidence="2">Periplasm</location>
    </subcellularLocation>
</comment>
<dbReference type="OrthoDB" id="9806267at2"/>
<dbReference type="SMART" id="SM00646">
    <property type="entry name" value="Ami_3"/>
    <property type="match status" value="1"/>
</dbReference>
<evidence type="ECO:0000256" key="7">
    <source>
        <dbReference type="ARBA" id="ARBA00022801"/>
    </source>
</evidence>
<organism evidence="13 14">
    <name type="scientific">Thiohalocapsa marina</name>
    <dbReference type="NCBI Taxonomy" id="424902"/>
    <lineage>
        <taxon>Bacteria</taxon>
        <taxon>Pseudomonadati</taxon>
        <taxon>Pseudomonadota</taxon>
        <taxon>Gammaproteobacteria</taxon>
        <taxon>Chromatiales</taxon>
        <taxon>Chromatiaceae</taxon>
        <taxon>Thiohalocapsa</taxon>
    </lineage>
</organism>
<dbReference type="Pfam" id="PF11741">
    <property type="entry name" value="AMIN"/>
    <property type="match status" value="1"/>
</dbReference>
<evidence type="ECO:0000256" key="1">
    <source>
        <dbReference type="ARBA" id="ARBA00001561"/>
    </source>
</evidence>
<comment type="caution">
    <text evidence="13">The sequence shown here is derived from an EMBL/GenBank/DDBJ whole genome shotgun (WGS) entry which is preliminary data.</text>
</comment>